<feature type="domain" description="GHMP kinase N-terminal" evidence="5">
    <location>
        <begin position="404"/>
        <end position="481"/>
    </location>
</feature>
<evidence type="ECO:0000256" key="2">
    <source>
        <dbReference type="ARBA" id="ARBA00022741"/>
    </source>
</evidence>
<evidence type="ECO:0000313" key="7">
    <source>
        <dbReference type="EMBL" id="CAG5122605.1"/>
    </source>
</evidence>
<evidence type="ECO:0000256" key="4">
    <source>
        <dbReference type="ARBA" id="ARBA00022840"/>
    </source>
</evidence>
<gene>
    <name evidence="7" type="ORF">CUNI_LOCUS8163</name>
</gene>
<dbReference type="Gene3D" id="3.30.230.120">
    <property type="match status" value="1"/>
</dbReference>
<dbReference type="PANTHER" id="PTHR32463:SF0">
    <property type="entry name" value="L-FUCOSE KINASE"/>
    <property type="match status" value="1"/>
</dbReference>
<evidence type="ECO:0000313" key="8">
    <source>
        <dbReference type="Proteomes" id="UP000678393"/>
    </source>
</evidence>
<keyword evidence="2" id="KW-0547">Nucleotide-binding</keyword>
<keyword evidence="8" id="KW-1185">Reference proteome</keyword>
<keyword evidence="1" id="KW-0808">Transferase</keyword>
<comment type="caution">
    <text evidence="7">The sequence shown here is derived from an EMBL/GenBank/DDBJ whole genome shotgun (WGS) entry which is preliminary data.</text>
</comment>
<protein>
    <recommendedName>
        <fullName evidence="9">Fucose kinase</fullName>
    </recommendedName>
</protein>
<keyword evidence="3" id="KW-0418">Kinase</keyword>
<dbReference type="Proteomes" id="UP000678393">
    <property type="component" value="Unassembled WGS sequence"/>
</dbReference>
<dbReference type="InterPro" id="IPR012887">
    <property type="entry name" value="GDP_fucose_pyrophosphorylase"/>
</dbReference>
<dbReference type="GO" id="GO:0042352">
    <property type="term" value="P:GDP-L-fucose salvage"/>
    <property type="evidence" value="ECO:0007669"/>
    <property type="project" value="TreeGrafter"/>
</dbReference>
<dbReference type="SUPFAM" id="SSF55060">
    <property type="entry name" value="GHMP Kinase, C-terminal domain"/>
    <property type="match status" value="1"/>
</dbReference>
<evidence type="ECO:0008006" key="9">
    <source>
        <dbReference type="Google" id="ProtNLM"/>
    </source>
</evidence>
<dbReference type="InterPro" id="IPR052203">
    <property type="entry name" value="GHMP_Kinase-Related"/>
</dbReference>
<dbReference type="GO" id="GO:0050201">
    <property type="term" value="F:fucokinase activity"/>
    <property type="evidence" value="ECO:0007669"/>
    <property type="project" value="TreeGrafter"/>
</dbReference>
<accession>A0A8S3Z3N1</accession>
<reference evidence="7" key="1">
    <citation type="submission" date="2021-04" db="EMBL/GenBank/DDBJ databases">
        <authorList>
            <consortium name="Molecular Ecology Group"/>
        </authorList>
    </citation>
    <scope>NUCLEOTIDE SEQUENCE</scope>
</reference>
<sequence>MVVQGFNIHLKTLGMTRYMVTVHGRYDDIQAASWKSMSTFCNQPWLLMLNRTGIGKEELWNSDVENDQQTIQTAKLFPFFHISENVGLKEVLWLMGAIEDDKEKSILKRWRSSWRVSLSDILANIDLGAEFLCKRKLFYKVGEIQLQKALTAQGHKGFCSFFNSASVEDHASSVLQTLDKVASETLSPGIAARTLANIADMLGGMAGTKGGLRSGPAGNVSWRKAFSYLEAGNFAQGVAAMAKEREKWMNRPDLLIRAARHYEGAAQILIRQAVMTAKQFFSSGEGTLPLMNKWVQADCPARIDLSGGWSDTPPITYEHGGAVIMVGLLINEKRPIGARARRIKEGVLRFTVINEGSANTEVECRTLSDLEDYCQPHAPGSLLKAAFICVDLIDLHSATPLHQQLQDSFGCGFEVQSWSNLPHGSGMGTSSILAGAVLAAILTAAGKSFDTTGLIHAVLYLEQLLTTGGGWQDQVGGLVGGVRLGLSEAKLPLKVDVVDLNISKDYIEKFNERLVLIYTGKTRLARNLLQDVVRNWYARNPNIVSTEDSLVRLAQECSHAFMDGAFEIMGSCVSRYWEMKKLLAPGCESVTIAQIMAMLKPYMYGMSSAGAGGGGFIYGIMKEPNLHAFVREILEQQEDLEAVVYDAVVDESGLTITVEE</sequence>
<feature type="domain" description="GDP-fucose pyrophosphorylase" evidence="6">
    <location>
        <begin position="8"/>
        <end position="81"/>
    </location>
</feature>
<keyword evidence="4" id="KW-0067">ATP-binding</keyword>
<evidence type="ECO:0000256" key="3">
    <source>
        <dbReference type="ARBA" id="ARBA00022777"/>
    </source>
</evidence>
<evidence type="ECO:0000256" key="1">
    <source>
        <dbReference type="ARBA" id="ARBA00022679"/>
    </source>
</evidence>
<dbReference type="Pfam" id="PF00288">
    <property type="entry name" value="GHMP_kinases_N"/>
    <property type="match status" value="1"/>
</dbReference>
<evidence type="ECO:0000259" key="6">
    <source>
        <dbReference type="Pfam" id="PF07959"/>
    </source>
</evidence>
<dbReference type="GO" id="GO:0005524">
    <property type="term" value="F:ATP binding"/>
    <property type="evidence" value="ECO:0007669"/>
    <property type="project" value="UniProtKB-KW"/>
</dbReference>
<dbReference type="InterPro" id="IPR036554">
    <property type="entry name" value="GHMP_kinase_C_sf"/>
</dbReference>
<dbReference type="InterPro" id="IPR020568">
    <property type="entry name" value="Ribosomal_Su5_D2-typ_SF"/>
</dbReference>
<dbReference type="SUPFAM" id="SSF54211">
    <property type="entry name" value="Ribosomal protein S5 domain 2-like"/>
    <property type="match status" value="1"/>
</dbReference>
<dbReference type="AlphaFoldDB" id="A0A8S3Z3N1"/>
<dbReference type="EMBL" id="CAJHNH020001329">
    <property type="protein sequence ID" value="CAG5122605.1"/>
    <property type="molecule type" value="Genomic_DNA"/>
</dbReference>
<dbReference type="Pfam" id="PF07959">
    <property type="entry name" value="Fucose_pyrophosphorylase"/>
    <property type="match status" value="1"/>
</dbReference>
<name>A0A8S3Z3N1_9EUPU</name>
<dbReference type="OrthoDB" id="271303at2759"/>
<dbReference type="InterPro" id="IPR006204">
    <property type="entry name" value="GHMP_kinase_N_dom"/>
</dbReference>
<dbReference type="PRINTS" id="PR00959">
    <property type="entry name" value="MEVGALKINASE"/>
</dbReference>
<dbReference type="PANTHER" id="PTHR32463">
    <property type="entry name" value="L-FUCOSE KINASE"/>
    <property type="match status" value="1"/>
</dbReference>
<proteinExistence type="predicted"/>
<organism evidence="7 8">
    <name type="scientific">Candidula unifasciata</name>
    <dbReference type="NCBI Taxonomy" id="100452"/>
    <lineage>
        <taxon>Eukaryota</taxon>
        <taxon>Metazoa</taxon>
        <taxon>Spiralia</taxon>
        <taxon>Lophotrochozoa</taxon>
        <taxon>Mollusca</taxon>
        <taxon>Gastropoda</taxon>
        <taxon>Heterobranchia</taxon>
        <taxon>Euthyneura</taxon>
        <taxon>Panpulmonata</taxon>
        <taxon>Eupulmonata</taxon>
        <taxon>Stylommatophora</taxon>
        <taxon>Helicina</taxon>
        <taxon>Helicoidea</taxon>
        <taxon>Geomitridae</taxon>
        <taxon>Candidula</taxon>
    </lineage>
</organism>
<evidence type="ECO:0000259" key="5">
    <source>
        <dbReference type="Pfam" id="PF00288"/>
    </source>
</evidence>